<organism evidence="2 3">
    <name type="scientific">Symbiodinium microadriaticum</name>
    <name type="common">Dinoflagellate</name>
    <name type="synonym">Zooxanthella microadriatica</name>
    <dbReference type="NCBI Taxonomy" id="2951"/>
    <lineage>
        <taxon>Eukaryota</taxon>
        <taxon>Sar</taxon>
        <taxon>Alveolata</taxon>
        <taxon>Dinophyceae</taxon>
        <taxon>Suessiales</taxon>
        <taxon>Symbiodiniaceae</taxon>
        <taxon>Symbiodinium</taxon>
    </lineage>
</organism>
<protein>
    <submittedName>
        <fullName evidence="2">Uncharacterized protein</fullName>
    </submittedName>
</protein>
<sequence length="536" mass="56547">MRPRSSSSQDFVAKLVGQFAWRLLLLTCGDLLLGDRAFRTGTSRSASAEKETEVLEKSAPTHTNAGPGGMPADCKWSVAGLAQREGGGCEVAGEQVVRIHQADGSVRAAASMTAEQIQQAQGASALVLQVAEREVPKPEKQKLLRPQHVPLEAGAGEHAVPALRRASLIGHTDADVELTDQLRPFQVSSKQLQTRFVIVADGGEPCAPGAAKMMAAWAELLPILRYKDSNGHSSIAHKHKEETEAAYELFHFAVHLASADDHGPESIGQDGGNIAELALKFITIFQDVVLAMPPVDGHLCSRLRPTRLGPTSGGTETCADRTNVEVGAGRSRPGCVAATCYAWVVSSHGRVVLLHGNTIRGPGRGALVSAGVFGAKAASPTAKRPETEVLEKPTLVLEGCLAPREGGGCEVAGEQVVLIHQADGSVRAATSMSARPCPPCEGLGGLHSTAAVDGGRVFTWGKAEERGSGYPSDPFDAAHAAPSVPPVPARIDLPREACRCHGFFVPAGAARAFRPCEHPLVEVRTLHAMQENTMRM</sequence>
<evidence type="ECO:0000256" key="1">
    <source>
        <dbReference type="SAM" id="MobiDB-lite"/>
    </source>
</evidence>
<dbReference type="OrthoDB" id="418395at2759"/>
<comment type="caution">
    <text evidence="2">The sequence shown here is derived from an EMBL/GenBank/DDBJ whole genome shotgun (WGS) entry which is preliminary data.</text>
</comment>
<dbReference type="EMBL" id="LSRX01001271">
    <property type="protein sequence ID" value="OLP81548.1"/>
    <property type="molecule type" value="Genomic_DNA"/>
</dbReference>
<name>A0A1Q9CF43_SYMMI</name>
<feature type="region of interest" description="Disordered" evidence="1">
    <location>
        <begin position="42"/>
        <end position="70"/>
    </location>
</feature>
<evidence type="ECO:0000313" key="2">
    <source>
        <dbReference type="EMBL" id="OLP81548.1"/>
    </source>
</evidence>
<dbReference type="AlphaFoldDB" id="A0A1Q9CF43"/>
<feature type="compositionally biased region" description="Basic and acidic residues" evidence="1">
    <location>
        <begin position="47"/>
        <end position="56"/>
    </location>
</feature>
<keyword evidence="3" id="KW-1185">Reference proteome</keyword>
<proteinExistence type="predicted"/>
<reference evidence="2 3" key="1">
    <citation type="submission" date="2016-02" db="EMBL/GenBank/DDBJ databases">
        <title>Genome analysis of coral dinoflagellate symbionts highlights evolutionary adaptations to a symbiotic lifestyle.</title>
        <authorList>
            <person name="Aranda M."/>
            <person name="Li Y."/>
            <person name="Liew Y.J."/>
            <person name="Baumgarten S."/>
            <person name="Simakov O."/>
            <person name="Wilson M."/>
            <person name="Piel J."/>
            <person name="Ashoor H."/>
            <person name="Bougouffa S."/>
            <person name="Bajic V.B."/>
            <person name="Ryu T."/>
            <person name="Ravasi T."/>
            <person name="Bayer T."/>
            <person name="Micklem G."/>
            <person name="Kim H."/>
            <person name="Bhak J."/>
            <person name="Lajeunesse T.C."/>
            <person name="Voolstra C.R."/>
        </authorList>
    </citation>
    <scope>NUCLEOTIDE SEQUENCE [LARGE SCALE GENOMIC DNA]</scope>
    <source>
        <strain evidence="2 3">CCMP2467</strain>
    </source>
</reference>
<accession>A0A1Q9CF43</accession>
<gene>
    <name evidence="2" type="ORF">AK812_SmicGene37907</name>
</gene>
<evidence type="ECO:0000313" key="3">
    <source>
        <dbReference type="Proteomes" id="UP000186817"/>
    </source>
</evidence>
<dbReference type="Proteomes" id="UP000186817">
    <property type="component" value="Unassembled WGS sequence"/>
</dbReference>